<keyword evidence="4" id="KW-1185">Reference proteome</keyword>
<feature type="region of interest" description="Disordered" evidence="1">
    <location>
        <begin position="310"/>
        <end position="330"/>
    </location>
</feature>
<accession>A0ABR4PW13</accession>
<dbReference type="PANTHER" id="PTHR31531">
    <property type="entry name" value="E3 UBIQUITIN-PROTEIN LIGASE E3D FAMILY MEMBER"/>
    <property type="match status" value="1"/>
</dbReference>
<dbReference type="InterPro" id="IPR019193">
    <property type="entry name" value="UBQ-conj_enz_E2-bd_prot"/>
</dbReference>
<dbReference type="Pfam" id="PF09814">
    <property type="entry name" value="HECT_2"/>
    <property type="match status" value="1"/>
</dbReference>
<proteinExistence type="predicted"/>
<dbReference type="EMBL" id="JBFCZG010000001">
    <property type="protein sequence ID" value="KAL3427533.1"/>
    <property type="molecule type" value="Genomic_DNA"/>
</dbReference>
<dbReference type="PROSITE" id="PS50943">
    <property type="entry name" value="HTH_CROC1"/>
    <property type="match status" value="1"/>
</dbReference>
<dbReference type="Proteomes" id="UP001629113">
    <property type="component" value="Unassembled WGS sequence"/>
</dbReference>
<sequence length="442" mass="48406">MATTQASPLVYAELLLNIRQVSVIATFGIPCSATTQAGLSGDGKQFLLRHDGRTTILNLPGEVALQVLPSPTAGSLEYSWRLPLAGTYNPPDVSHAQSNESPWAATTLSQESEFSCLRCGNVIIQGGHIQSWRDLPSENWAEMMDFWHCHKPSVHAHQHPMGSQGNEDVQDHPDLTTSKGYGASTKFSARDGVAFVDITSFLVSESNVVGAKPSSASAFEKFKHEQQEFPISELDSLKCNNCNSTLGYNDIQSEGYKIWKWNLVRKDKPTPTPRSWVGTVSIPTIVSSLISSVIASQGCSKLTLIPRISGAGGTTKADHPEKSRSATSHQSRSDSLNLWVLSSVLRYSSSRQMQENSHIGQCSLPAQLAGTPAMKIFWKNVSLETAKALADRLEVEEIYLPLDAFESVRQALTDSSSLLPENGRKFRGWEVGLLDRYELLDT</sequence>
<organism evidence="3 4">
    <name type="scientific">Phlyctema vagabunda</name>
    <dbReference type="NCBI Taxonomy" id="108571"/>
    <lineage>
        <taxon>Eukaryota</taxon>
        <taxon>Fungi</taxon>
        <taxon>Dikarya</taxon>
        <taxon>Ascomycota</taxon>
        <taxon>Pezizomycotina</taxon>
        <taxon>Leotiomycetes</taxon>
        <taxon>Helotiales</taxon>
        <taxon>Dermateaceae</taxon>
        <taxon>Phlyctema</taxon>
    </lineage>
</organism>
<evidence type="ECO:0000313" key="4">
    <source>
        <dbReference type="Proteomes" id="UP001629113"/>
    </source>
</evidence>
<gene>
    <name evidence="3" type="ORF">PVAG01_01042</name>
</gene>
<evidence type="ECO:0000313" key="3">
    <source>
        <dbReference type="EMBL" id="KAL3427533.1"/>
    </source>
</evidence>
<dbReference type="InterPro" id="IPR001387">
    <property type="entry name" value="Cro/C1-type_HTH"/>
</dbReference>
<name>A0ABR4PW13_9HELO</name>
<dbReference type="PANTHER" id="PTHR31531:SF2">
    <property type="entry name" value="E3 UBIQUITIN-PROTEIN LIGASE E3D"/>
    <property type="match status" value="1"/>
</dbReference>
<feature type="domain" description="HTH cro/C1-type" evidence="2">
    <location>
        <begin position="379"/>
        <end position="400"/>
    </location>
</feature>
<evidence type="ECO:0000259" key="2">
    <source>
        <dbReference type="PROSITE" id="PS50943"/>
    </source>
</evidence>
<reference evidence="3 4" key="1">
    <citation type="submission" date="2024-06" db="EMBL/GenBank/DDBJ databases">
        <title>Complete genome of Phlyctema vagabunda strain 19-DSS-EL-015.</title>
        <authorList>
            <person name="Fiorenzani C."/>
        </authorList>
    </citation>
    <scope>NUCLEOTIDE SEQUENCE [LARGE SCALE GENOMIC DNA]</scope>
    <source>
        <strain evidence="3 4">19-DSS-EL-015</strain>
    </source>
</reference>
<protein>
    <recommendedName>
        <fullName evidence="2">HTH cro/C1-type domain-containing protein</fullName>
    </recommendedName>
</protein>
<evidence type="ECO:0000256" key="1">
    <source>
        <dbReference type="SAM" id="MobiDB-lite"/>
    </source>
</evidence>
<comment type="caution">
    <text evidence="3">The sequence shown here is derived from an EMBL/GenBank/DDBJ whole genome shotgun (WGS) entry which is preliminary data.</text>
</comment>